<protein>
    <submittedName>
        <fullName evidence="2">Polysaccharide pyruvyl transferase family protein</fullName>
    </submittedName>
</protein>
<keyword evidence="3" id="KW-1185">Reference proteome</keyword>
<proteinExistence type="predicted"/>
<sequence>MVHRLYHFDIKTLANYGDTILFEMVREIFNTFQGRKTFYVAGSSNLRDTVDRRLVDKINESYDAVVIGGGGLFLADTNPNDRSGWQWDCSMELLDRIEKPLIVFAVGNNRFPGQPEFGDRFREHVNRVVEKSIFFGLRNMGSVRTIREYLRPDLREKVVWQPCPTTLISKLCPDLYEAALEPAKRLSIQTYLSKRHTDAGFDRDSIYDGLVRALTTIQGRGWRVESFANARGDRAFSAHARAKGLELPVTAHFDKRHIFNPLRAFAKLPLAVGMRGHAQMIPFGLGVPIVSLFNHDKLRYFLEDIGAPELLVDVREPGFEDALVDRAEHVFANFASIRAHFAAKQEEMFALTMRNLAAISKALGGDGAGAGVKPYSVFERKLAQSLWLATYDKEQQAAAQQAAASRGDVIGRELQNVDAPAAKE</sequence>
<feature type="domain" description="Polysaccharide pyruvyl transferase" evidence="1">
    <location>
        <begin position="15"/>
        <end position="292"/>
    </location>
</feature>
<organism evidence="2 3">
    <name type="scientific">Chelatococcus sambhunathii</name>
    <dbReference type="NCBI Taxonomy" id="363953"/>
    <lineage>
        <taxon>Bacteria</taxon>
        <taxon>Pseudomonadati</taxon>
        <taxon>Pseudomonadota</taxon>
        <taxon>Alphaproteobacteria</taxon>
        <taxon>Hyphomicrobiales</taxon>
        <taxon>Chelatococcaceae</taxon>
        <taxon>Chelatococcus</taxon>
    </lineage>
</organism>
<name>A0ABU1DH49_9HYPH</name>
<accession>A0ABU1DH49</accession>
<dbReference type="Pfam" id="PF04230">
    <property type="entry name" value="PS_pyruv_trans"/>
    <property type="match status" value="1"/>
</dbReference>
<dbReference type="InterPro" id="IPR007345">
    <property type="entry name" value="Polysacch_pyruvyl_Trfase"/>
</dbReference>
<gene>
    <name evidence="2" type="ORF">IHQ68_11925</name>
</gene>
<dbReference type="Proteomes" id="UP001181622">
    <property type="component" value="Unassembled WGS sequence"/>
</dbReference>
<comment type="caution">
    <text evidence="2">The sequence shown here is derived from an EMBL/GenBank/DDBJ whole genome shotgun (WGS) entry which is preliminary data.</text>
</comment>
<dbReference type="GO" id="GO:0016740">
    <property type="term" value="F:transferase activity"/>
    <property type="evidence" value="ECO:0007669"/>
    <property type="project" value="UniProtKB-KW"/>
</dbReference>
<keyword evidence="2" id="KW-0808">Transferase</keyword>
<dbReference type="RefSeq" id="WP_309392074.1">
    <property type="nucleotide sequence ID" value="NZ_JADBEO010000023.1"/>
</dbReference>
<reference evidence="2" key="1">
    <citation type="submission" date="2020-10" db="EMBL/GenBank/DDBJ databases">
        <authorList>
            <person name="Abbas A."/>
            <person name="Razzaq R."/>
            <person name="Waqas M."/>
            <person name="Abbas N."/>
            <person name="Nielsen T.K."/>
            <person name="Hansen L.H."/>
            <person name="Hussain S."/>
            <person name="Shahid M."/>
        </authorList>
    </citation>
    <scope>NUCLEOTIDE SEQUENCE</scope>
    <source>
        <strain evidence="2">S14</strain>
    </source>
</reference>
<evidence type="ECO:0000313" key="3">
    <source>
        <dbReference type="Proteomes" id="UP001181622"/>
    </source>
</evidence>
<evidence type="ECO:0000313" key="2">
    <source>
        <dbReference type="EMBL" id="MDR4307324.1"/>
    </source>
</evidence>
<evidence type="ECO:0000259" key="1">
    <source>
        <dbReference type="Pfam" id="PF04230"/>
    </source>
</evidence>
<dbReference type="EMBL" id="JADBEO010000023">
    <property type="protein sequence ID" value="MDR4307324.1"/>
    <property type="molecule type" value="Genomic_DNA"/>
</dbReference>